<dbReference type="SFLD" id="SFLDG01065">
    <property type="entry name" value="anaerobic_coproporphyrinogen-I"/>
    <property type="match status" value="1"/>
</dbReference>
<sequence>MSPAQPEGQRWSPDGSLDPGLVEADRGRPLSVYVHVPFCRVRCGYCDFNTYTVGFGPGARVGDYAPSVLAEAQLASRVMSEAGLPTRQARTLFFGGGTPTMLDTAELIEILAGLRERIGIAPEAEVTLEANPDTVTRQGLAELAAAGFTRVSFGMQSAVPAILATLDRTHTPERVPLVVEWAKEAGLSTSVDLIYGTPGESLKDWETSLRAALSYEPDHVSAYALVVEEGTKMGAQVARGELPTPDPDDEAAKYELADALLGEAGYAWYEISNFARVTEADHSSGRSSTHFEHASAHNLAYWRDWDWWGFGPGAHSHMGRARWWNVKNPGAYAGRLRAGHSPAYGGEILDADARELERVMLGVRTSEGVAIQGLPGLSVPDGSGTPSGGRIAALIADGLIDGASALSGRVVLTLRGRLLADYVTREIMGY</sequence>
<dbReference type="GO" id="GO:0051539">
    <property type="term" value="F:4 iron, 4 sulfur cluster binding"/>
    <property type="evidence" value="ECO:0007669"/>
    <property type="project" value="UniProtKB-UniRule"/>
</dbReference>
<dbReference type="Proteomes" id="UP000250192">
    <property type="component" value="Unassembled WGS sequence"/>
</dbReference>
<name>A0A2X0U3I5_9ACTO</name>
<dbReference type="SMART" id="SM00729">
    <property type="entry name" value="Elp3"/>
    <property type="match status" value="1"/>
</dbReference>
<dbReference type="SFLD" id="SFLDS00029">
    <property type="entry name" value="Radical_SAM"/>
    <property type="match status" value="1"/>
</dbReference>
<dbReference type="InterPro" id="IPR013785">
    <property type="entry name" value="Aldolase_TIM"/>
</dbReference>
<comment type="similarity">
    <text evidence="1">Belongs to the anaerobic coproporphyrinogen-III oxidase family. HemW subfamily.</text>
</comment>
<dbReference type="EMBL" id="UAPR01000001">
    <property type="protein sequence ID" value="SPT54835.1"/>
    <property type="molecule type" value="Genomic_DNA"/>
</dbReference>
<dbReference type="AlphaFoldDB" id="A0A2X0U3I5"/>
<evidence type="ECO:0000259" key="11">
    <source>
        <dbReference type="PROSITE" id="PS51918"/>
    </source>
</evidence>
<feature type="region of interest" description="Disordered" evidence="10">
    <location>
        <begin position="1"/>
        <end position="20"/>
    </location>
</feature>
<dbReference type="GO" id="GO:0005737">
    <property type="term" value="C:cytoplasm"/>
    <property type="evidence" value="ECO:0007669"/>
    <property type="project" value="UniProtKB-SubCell"/>
</dbReference>
<protein>
    <recommendedName>
        <fullName evidence="2 9">Heme chaperone HemW</fullName>
    </recommendedName>
</protein>
<proteinExistence type="inferred from homology"/>
<evidence type="ECO:0000256" key="9">
    <source>
        <dbReference type="RuleBase" id="RU364116"/>
    </source>
</evidence>
<dbReference type="PROSITE" id="PS51918">
    <property type="entry name" value="RADICAL_SAM"/>
    <property type="match status" value="1"/>
</dbReference>
<comment type="function">
    <text evidence="9">Probably acts as a heme chaperone, transferring heme to an unknown acceptor. Binds one molecule of heme per monomer, possibly covalently. Binds 1 [4Fe-4S] cluster. The cluster is coordinated with 3 cysteines and an exchangeable S-adenosyl-L-methionine.</text>
</comment>
<dbReference type="GeneID" id="93757381"/>
<keyword evidence="6 9" id="KW-0408">Iron</keyword>
<accession>A0A2X0U3I5</accession>
<keyword evidence="3 9" id="KW-0349">Heme</keyword>
<dbReference type="NCBIfam" id="TIGR00539">
    <property type="entry name" value="hemN_rel"/>
    <property type="match status" value="1"/>
</dbReference>
<gene>
    <name evidence="12" type="primary">hemN</name>
    <name evidence="12" type="ORF">NCTC9935_00383</name>
</gene>
<dbReference type="OrthoDB" id="9808022at2"/>
<keyword evidence="9" id="KW-0963">Cytoplasm</keyword>
<dbReference type="CDD" id="cd01335">
    <property type="entry name" value="Radical_SAM"/>
    <property type="match status" value="1"/>
</dbReference>
<dbReference type="InterPro" id="IPR058240">
    <property type="entry name" value="rSAM_sf"/>
</dbReference>
<dbReference type="RefSeq" id="WP_111822959.1">
    <property type="nucleotide sequence ID" value="NZ_CBDERX010000063.1"/>
</dbReference>
<evidence type="ECO:0000256" key="2">
    <source>
        <dbReference type="ARBA" id="ARBA00017228"/>
    </source>
</evidence>
<keyword evidence="12" id="KW-0560">Oxidoreductase</keyword>
<dbReference type="InterPro" id="IPR007197">
    <property type="entry name" value="rSAM"/>
</dbReference>
<evidence type="ECO:0000256" key="3">
    <source>
        <dbReference type="ARBA" id="ARBA00022617"/>
    </source>
</evidence>
<reference evidence="12 13" key="1">
    <citation type="submission" date="2018-06" db="EMBL/GenBank/DDBJ databases">
        <authorList>
            <consortium name="Pathogen Informatics"/>
            <person name="Doyle S."/>
        </authorList>
    </citation>
    <scope>NUCLEOTIDE SEQUENCE [LARGE SCALE GENOMIC DNA]</scope>
    <source>
        <strain evidence="12 13">NCTC9935</strain>
    </source>
</reference>
<dbReference type="STRING" id="1660.APY09_06480"/>
<dbReference type="GO" id="GO:0046872">
    <property type="term" value="F:metal ion binding"/>
    <property type="evidence" value="ECO:0007669"/>
    <property type="project" value="UniProtKB-UniRule"/>
</dbReference>
<keyword evidence="13" id="KW-1185">Reference proteome</keyword>
<dbReference type="GO" id="GO:0006779">
    <property type="term" value="P:porphyrin-containing compound biosynthetic process"/>
    <property type="evidence" value="ECO:0007669"/>
    <property type="project" value="InterPro"/>
</dbReference>
<dbReference type="InterPro" id="IPR006638">
    <property type="entry name" value="Elp3/MiaA/NifB-like_rSAM"/>
</dbReference>
<dbReference type="InterPro" id="IPR004559">
    <property type="entry name" value="HemW-like"/>
</dbReference>
<dbReference type="GO" id="GO:0004109">
    <property type="term" value="F:coproporphyrinogen oxidase activity"/>
    <property type="evidence" value="ECO:0007669"/>
    <property type="project" value="InterPro"/>
</dbReference>
<evidence type="ECO:0000256" key="7">
    <source>
        <dbReference type="ARBA" id="ARBA00023014"/>
    </source>
</evidence>
<dbReference type="SFLD" id="SFLDG01082">
    <property type="entry name" value="B12-binding_domain_containing"/>
    <property type="match status" value="1"/>
</dbReference>
<evidence type="ECO:0000313" key="12">
    <source>
        <dbReference type="EMBL" id="SPT54835.1"/>
    </source>
</evidence>
<evidence type="ECO:0000256" key="8">
    <source>
        <dbReference type="ARBA" id="ARBA00023186"/>
    </source>
</evidence>
<dbReference type="PANTHER" id="PTHR13932">
    <property type="entry name" value="COPROPORPHYRINIGEN III OXIDASE"/>
    <property type="match status" value="1"/>
</dbReference>
<dbReference type="PANTHER" id="PTHR13932:SF5">
    <property type="entry name" value="RADICAL S-ADENOSYL METHIONINE DOMAIN-CONTAINING PROTEIN 1, MITOCHONDRIAL"/>
    <property type="match status" value="1"/>
</dbReference>
<dbReference type="SFLD" id="SFLDF00562">
    <property type="entry name" value="HemN-like__clustered_with_heat"/>
    <property type="match status" value="1"/>
</dbReference>
<keyword evidence="9" id="KW-0004">4Fe-4S</keyword>
<evidence type="ECO:0000256" key="4">
    <source>
        <dbReference type="ARBA" id="ARBA00022691"/>
    </source>
</evidence>
<dbReference type="Pfam" id="PF04055">
    <property type="entry name" value="Radical_SAM"/>
    <property type="match status" value="1"/>
</dbReference>
<evidence type="ECO:0000313" key="13">
    <source>
        <dbReference type="Proteomes" id="UP000250192"/>
    </source>
</evidence>
<dbReference type="SUPFAM" id="SSF102114">
    <property type="entry name" value="Radical SAM enzymes"/>
    <property type="match status" value="1"/>
</dbReference>
<dbReference type="Gene3D" id="3.20.20.70">
    <property type="entry name" value="Aldolase class I"/>
    <property type="match status" value="1"/>
</dbReference>
<dbReference type="InterPro" id="IPR034505">
    <property type="entry name" value="Coproporphyrinogen-III_oxidase"/>
</dbReference>
<evidence type="ECO:0000256" key="10">
    <source>
        <dbReference type="SAM" id="MobiDB-lite"/>
    </source>
</evidence>
<evidence type="ECO:0000256" key="5">
    <source>
        <dbReference type="ARBA" id="ARBA00022723"/>
    </source>
</evidence>
<keyword evidence="7 9" id="KW-0411">Iron-sulfur</keyword>
<evidence type="ECO:0000256" key="6">
    <source>
        <dbReference type="ARBA" id="ARBA00023004"/>
    </source>
</evidence>
<feature type="domain" description="Radical SAM core" evidence="11">
    <location>
        <begin position="24"/>
        <end position="267"/>
    </location>
</feature>
<evidence type="ECO:0000256" key="1">
    <source>
        <dbReference type="ARBA" id="ARBA00006100"/>
    </source>
</evidence>
<organism evidence="12 13">
    <name type="scientific">Schaalia odontolytica</name>
    <dbReference type="NCBI Taxonomy" id="1660"/>
    <lineage>
        <taxon>Bacteria</taxon>
        <taxon>Bacillati</taxon>
        <taxon>Actinomycetota</taxon>
        <taxon>Actinomycetes</taxon>
        <taxon>Actinomycetales</taxon>
        <taxon>Actinomycetaceae</taxon>
        <taxon>Schaalia</taxon>
    </lineage>
</organism>
<keyword evidence="4 9" id="KW-0949">S-adenosyl-L-methionine</keyword>
<keyword evidence="5 9" id="KW-0479">Metal-binding</keyword>
<keyword evidence="8 9" id="KW-0143">Chaperone</keyword>
<comment type="subcellular location">
    <subcellularLocation>
        <location evidence="9">Cytoplasm</location>
    </subcellularLocation>
</comment>